<evidence type="ECO:0000256" key="3">
    <source>
        <dbReference type="ARBA" id="ARBA00022692"/>
    </source>
</evidence>
<protein>
    <submittedName>
        <fullName evidence="10">MFS general substrate transporter</fullName>
    </submittedName>
</protein>
<keyword evidence="4 8" id="KW-1133">Transmembrane helix</keyword>
<evidence type="ECO:0000256" key="6">
    <source>
        <dbReference type="ARBA" id="ARBA00023180"/>
    </source>
</evidence>
<dbReference type="AlphaFoldDB" id="A0AAD4NUF3"/>
<feature type="transmembrane region" description="Helical" evidence="8">
    <location>
        <begin position="201"/>
        <end position="220"/>
    </location>
</feature>
<dbReference type="FunFam" id="1.20.1720.10:FF:000009">
    <property type="entry name" value="MFS multidrug transporter"/>
    <property type="match status" value="1"/>
</dbReference>
<keyword evidence="11" id="KW-1185">Reference proteome</keyword>
<dbReference type="Proteomes" id="UP001199106">
    <property type="component" value="Unassembled WGS sequence"/>
</dbReference>
<keyword evidence="2" id="KW-0813">Transport</keyword>
<dbReference type="PROSITE" id="PS50850">
    <property type="entry name" value="MFS"/>
    <property type="match status" value="1"/>
</dbReference>
<feature type="transmembrane region" description="Helical" evidence="8">
    <location>
        <begin position="314"/>
        <end position="337"/>
    </location>
</feature>
<name>A0AAD4NUF3_9PLEO</name>
<feature type="transmembrane region" description="Helical" evidence="8">
    <location>
        <begin position="133"/>
        <end position="158"/>
    </location>
</feature>
<keyword evidence="3 8" id="KW-0812">Transmembrane</keyword>
<comment type="subcellular location">
    <subcellularLocation>
        <location evidence="1">Membrane</location>
        <topology evidence="1">Multi-pass membrane protein</topology>
    </subcellularLocation>
</comment>
<comment type="caution">
    <text evidence="10">The sequence shown here is derived from an EMBL/GenBank/DDBJ whole genome shotgun (WGS) entry which is preliminary data.</text>
</comment>
<accession>A0AAD4NUF3</accession>
<evidence type="ECO:0000259" key="9">
    <source>
        <dbReference type="PROSITE" id="PS50850"/>
    </source>
</evidence>
<evidence type="ECO:0000256" key="1">
    <source>
        <dbReference type="ARBA" id="ARBA00004141"/>
    </source>
</evidence>
<comment type="function">
    <text evidence="7">MFS-type transporter; part of the gene cluster that mediates the biosynthesis of squalestatin S1 (SQS1, also known as zaragozic acid A), a heavily oxidized fungal polyketide that offers potent cholesterol lowering activity by targeting squalene synthase (SS).</text>
</comment>
<evidence type="ECO:0000313" key="10">
    <source>
        <dbReference type="EMBL" id="KAG9195007.1"/>
    </source>
</evidence>
<feature type="transmembrane region" description="Helical" evidence="8">
    <location>
        <begin position="386"/>
        <end position="410"/>
    </location>
</feature>
<feature type="transmembrane region" description="Helical" evidence="8">
    <location>
        <begin position="42"/>
        <end position="63"/>
    </location>
</feature>
<dbReference type="GO" id="GO:0140115">
    <property type="term" value="P:export across plasma membrane"/>
    <property type="evidence" value="ECO:0007669"/>
    <property type="project" value="UniProtKB-ARBA"/>
</dbReference>
<dbReference type="Pfam" id="PF07690">
    <property type="entry name" value="MFS_1"/>
    <property type="match status" value="1"/>
</dbReference>
<dbReference type="SUPFAM" id="SSF103473">
    <property type="entry name" value="MFS general substrate transporter"/>
    <property type="match status" value="1"/>
</dbReference>
<reference evidence="10" key="1">
    <citation type="submission" date="2021-07" db="EMBL/GenBank/DDBJ databases">
        <title>Genome Resource of American Ginseng Black Spot Pathogen Alternaria panax.</title>
        <authorList>
            <person name="Qiu C."/>
            <person name="Wang W."/>
            <person name="Liu Z."/>
        </authorList>
    </citation>
    <scope>NUCLEOTIDE SEQUENCE</scope>
    <source>
        <strain evidence="10">BNCC115425</strain>
    </source>
</reference>
<dbReference type="GO" id="GO:0015137">
    <property type="term" value="F:citrate transmembrane transporter activity"/>
    <property type="evidence" value="ECO:0007669"/>
    <property type="project" value="UniProtKB-ARBA"/>
</dbReference>
<feature type="transmembrane region" description="Helical" evidence="8">
    <location>
        <begin position="270"/>
        <end position="294"/>
    </location>
</feature>
<gene>
    <name evidence="10" type="ORF">G6011_00127</name>
</gene>
<feature type="domain" description="Major facilitator superfamily (MFS) profile" evidence="9">
    <location>
        <begin position="44"/>
        <end position="476"/>
    </location>
</feature>
<evidence type="ECO:0000256" key="2">
    <source>
        <dbReference type="ARBA" id="ARBA00022448"/>
    </source>
</evidence>
<evidence type="ECO:0000256" key="8">
    <source>
        <dbReference type="SAM" id="Phobius"/>
    </source>
</evidence>
<feature type="transmembrane region" description="Helical" evidence="8">
    <location>
        <begin position="422"/>
        <end position="441"/>
    </location>
</feature>
<feature type="transmembrane region" description="Helical" evidence="8">
    <location>
        <begin position="83"/>
        <end position="102"/>
    </location>
</feature>
<dbReference type="FunFam" id="1.20.1250.20:FF:000172">
    <property type="entry name" value="MFS multidrug resistance transporter"/>
    <property type="match status" value="1"/>
</dbReference>
<keyword evidence="5 8" id="KW-0472">Membrane</keyword>
<proteinExistence type="predicted"/>
<feature type="transmembrane region" description="Helical" evidence="8">
    <location>
        <begin position="453"/>
        <end position="472"/>
    </location>
</feature>
<feature type="transmembrane region" description="Helical" evidence="8">
    <location>
        <begin position="361"/>
        <end position="380"/>
    </location>
</feature>
<organism evidence="10 11">
    <name type="scientific">Alternaria panax</name>
    <dbReference type="NCBI Taxonomy" id="48097"/>
    <lineage>
        <taxon>Eukaryota</taxon>
        <taxon>Fungi</taxon>
        <taxon>Dikarya</taxon>
        <taxon>Ascomycota</taxon>
        <taxon>Pezizomycotina</taxon>
        <taxon>Dothideomycetes</taxon>
        <taxon>Pleosporomycetidae</taxon>
        <taxon>Pleosporales</taxon>
        <taxon>Pleosporineae</taxon>
        <taxon>Pleosporaceae</taxon>
        <taxon>Alternaria</taxon>
        <taxon>Alternaria sect. Panax</taxon>
    </lineage>
</organism>
<dbReference type="EMBL" id="JAANER010000001">
    <property type="protein sequence ID" value="KAG9195007.1"/>
    <property type="molecule type" value="Genomic_DNA"/>
</dbReference>
<evidence type="ECO:0000256" key="7">
    <source>
        <dbReference type="ARBA" id="ARBA00056296"/>
    </source>
</evidence>
<dbReference type="Gene3D" id="1.20.1720.10">
    <property type="entry name" value="Multidrug resistance protein D"/>
    <property type="match status" value="1"/>
</dbReference>
<dbReference type="InterPro" id="IPR011701">
    <property type="entry name" value="MFS"/>
</dbReference>
<evidence type="ECO:0000256" key="5">
    <source>
        <dbReference type="ARBA" id="ARBA00023136"/>
    </source>
</evidence>
<evidence type="ECO:0000313" key="11">
    <source>
        <dbReference type="Proteomes" id="UP001199106"/>
    </source>
</evidence>
<dbReference type="PANTHER" id="PTHR23502">
    <property type="entry name" value="MAJOR FACILITATOR SUPERFAMILY"/>
    <property type="match status" value="1"/>
</dbReference>
<dbReference type="PANTHER" id="PTHR23502:SF51">
    <property type="entry name" value="QUINIDINE RESISTANCE PROTEIN 1-RELATED"/>
    <property type="match status" value="1"/>
</dbReference>
<dbReference type="InterPro" id="IPR020846">
    <property type="entry name" value="MFS_dom"/>
</dbReference>
<keyword evidence="6" id="KW-0325">Glycoprotein</keyword>
<sequence length="492" mass="53565">MAPATDDKQEPIPVDEAAIAPELPVEGEVEVPYSIYTSKEKWLIVAMVALAGFYSPLPANIYFPAIPTLARAFGKSIDDINQTVTVYLVFQGISPMLWGPISDRHGRRLVYMVCLGILVASSIGLALCPTNHFWLLLFLRCFQSGGSASTIALGAGVIGDISTSRERGGYFGMFNLGPMLAPCIAPAIGGALSQGLGWRSIFWSIVIMVAVCLLCIALFLPETLRSIAGNGSIPVPRLQRAILPIVGQKATKEAFDPDSRAKTKHSVNPFVLFTYPDVIVLLTFTGLVYAVNYTITATISSAFAKIYPDLSETALGLCYLPVGAGMILGSTMTGKMLDWQYASMKERCGDQFTIEHARLRIMPFYLSLFIVCVIGWGWTIQAQAHIAVPLILGVMLGWTSIGILNTTMTLNIDILQSRSSGATACTNLVRCSLAAILVSIIDRQSRAWGDGWTYTFWGGICCLLMPLMLLEIKMGPVWREKREAKEIEAEKA</sequence>
<dbReference type="GO" id="GO:0005886">
    <property type="term" value="C:plasma membrane"/>
    <property type="evidence" value="ECO:0007669"/>
    <property type="project" value="UniProtKB-ARBA"/>
</dbReference>
<evidence type="ECO:0000256" key="4">
    <source>
        <dbReference type="ARBA" id="ARBA00022989"/>
    </source>
</evidence>
<feature type="transmembrane region" description="Helical" evidence="8">
    <location>
        <begin position="170"/>
        <end position="189"/>
    </location>
</feature>
<feature type="transmembrane region" description="Helical" evidence="8">
    <location>
        <begin position="109"/>
        <end position="127"/>
    </location>
</feature>
<dbReference type="InterPro" id="IPR036259">
    <property type="entry name" value="MFS_trans_sf"/>
</dbReference>